<reference evidence="1 2" key="1">
    <citation type="submission" date="2024-01" db="EMBL/GenBank/DDBJ databases">
        <title>Genomic insights into the taxonomy and metabolism of the cyanobacterium Pannus brasiliensis CCIBt3594.</title>
        <authorList>
            <person name="Machado M."/>
            <person name="Botero N.B."/>
            <person name="Andreote A.P.D."/>
            <person name="Feitosa A.M.T."/>
            <person name="Popin R."/>
            <person name="Sivonen K."/>
            <person name="Fiore M.F."/>
        </authorList>
    </citation>
    <scope>NUCLEOTIDE SEQUENCE [LARGE SCALE GENOMIC DNA]</scope>
    <source>
        <strain evidence="1 2">CCIBt3594</strain>
    </source>
</reference>
<keyword evidence="2" id="KW-1185">Reference proteome</keyword>
<sequence length="51" mass="5782">MVAGVGNERSREHKDPRGVRFARIGVRRQEAGGDRRIQEIGKVQKVYSFAI</sequence>
<dbReference type="RefSeq" id="WP_332865800.1">
    <property type="nucleotide sequence ID" value="NZ_JBAFSM010000026.1"/>
</dbReference>
<evidence type="ECO:0000313" key="1">
    <source>
        <dbReference type="EMBL" id="MEG3438319.1"/>
    </source>
</evidence>
<evidence type="ECO:0000313" key="2">
    <source>
        <dbReference type="Proteomes" id="UP001328733"/>
    </source>
</evidence>
<dbReference type="EMBL" id="JBAFSM010000026">
    <property type="protein sequence ID" value="MEG3438319.1"/>
    <property type="molecule type" value="Genomic_DNA"/>
</dbReference>
<name>A0AAW9QTE9_9CHRO</name>
<dbReference type="Proteomes" id="UP001328733">
    <property type="component" value="Unassembled WGS sequence"/>
</dbReference>
<gene>
    <name evidence="1" type="ORF">V0288_14410</name>
</gene>
<accession>A0AAW9QTE9</accession>
<protein>
    <submittedName>
        <fullName evidence="1">Uncharacterized protein</fullName>
    </submittedName>
</protein>
<organism evidence="1 2">
    <name type="scientific">Pannus brasiliensis CCIBt3594</name>
    <dbReference type="NCBI Taxonomy" id="1427578"/>
    <lineage>
        <taxon>Bacteria</taxon>
        <taxon>Bacillati</taxon>
        <taxon>Cyanobacteriota</taxon>
        <taxon>Cyanophyceae</taxon>
        <taxon>Oscillatoriophycideae</taxon>
        <taxon>Chroococcales</taxon>
        <taxon>Microcystaceae</taxon>
        <taxon>Pannus</taxon>
    </lineage>
</organism>
<dbReference type="AlphaFoldDB" id="A0AAW9QTE9"/>
<comment type="caution">
    <text evidence="1">The sequence shown here is derived from an EMBL/GenBank/DDBJ whole genome shotgun (WGS) entry which is preliminary data.</text>
</comment>
<proteinExistence type="predicted"/>